<accession>S3D0C8</accession>
<dbReference type="PANTHER" id="PTHR43798:SF33">
    <property type="entry name" value="HYDROLASE, PUTATIVE (AFU_ORTHOLOGUE AFUA_2G14860)-RELATED"/>
    <property type="match status" value="1"/>
</dbReference>
<dbReference type="EMBL" id="KE148152">
    <property type="protein sequence ID" value="EPE06680.1"/>
    <property type="molecule type" value="Genomic_DNA"/>
</dbReference>
<evidence type="ECO:0000313" key="4">
    <source>
        <dbReference type="EMBL" id="EPE06680.1"/>
    </source>
</evidence>
<dbReference type="OMA" id="EKYFDYT"/>
<keyword evidence="2 4" id="KW-0378">Hydrolase</keyword>
<dbReference type="InterPro" id="IPR029058">
    <property type="entry name" value="AB_hydrolase_fold"/>
</dbReference>
<dbReference type="VEuPathDB" id="FungiDB:F503_03107"/>
<dbReference type="InterPro" id="IPR000073">
    <property type="entry name" value="AB_hydrolase_1"/>
</dbReference>
<dbReference type="Gene3D" id="3.40.50.1820">
    <property type="entry name" value="alpha/beta hydrolase"/>
    <property type="match status" value="1"/>
</dbReference>
<reference evidence="4 5" key="1">
    <citation type="journal article" date="2013" name="BMC Genomics">
        <title>The genome and transcriptome of the pine saprophyte Ophiostoma piceae, and a comparison with the bark beetle-associated pine pathogen Grosmannia clavigera.</title>
        <authorList>
            <person name="Haridas S."/>
            <person name="Wang Y."/>
            <person name="Lim L."/>
            <person name="Massoumi Alamouti S."/>
            <person name="Jackman S."/>
            <person name="Docking R."/>
            <person name="Robertson G."/>
            <person name="Birol I."/>
            <person name="Bohlmann J."/>
            <person name="Breuil C."/>
        </authorList>
    </citation>
    <scope>NUCLEOTIDE SEQUENCE [LARGE SCALE GENOMIC DNA]</scope>
    <source>
        <strain evidence="4 5">UAMH 11346</strain>
    </source>
</reference>
<dbReference type="OrthoDB" id="408373at2759"/>
<protein>
    <submittedName>
        <fullName evidence="4">Alpha beta hydrolase fold protein</fullName>
    </submittedName>
</protein>
<dbReference type="PRINTS" id="PR00111">
    <property type="entry name" value="ABHYDROLASE"/>
</dbReference>
<dbReference type="GO" id="GO:0008233">
    <property type="term" value="F:peptidase activity"/>
    <property type="evidence" value="ECO:0007669"/>
    <property type="project" value="InterPro"/>
</dbReference>
<dbReference type="eggNOG" id="ENOG502QPPY">
    <property type="taxonomic scope" value="Eukaryota"/>
</dbReference>
<sequence>MASLQYVDINGASLAYKICGPENAPLIITLHGGRGFGSHDSDFKAYSPLGTKYRVLSFDYRGHGLSSATKPYTFAQIVEDIESVRTHFAGADQKVIICGGSFGGFLAQQYAIQYADKVSHLILRGTAPSYHQEEAAIQVLEQRLHKAPSFSVEMLKNKVFGAFESDLEFRLVHLAMSPLYSEKFDANAALKSCLTNVYNAESHNEKYFDYRSSLHSVTAKTLVVVGDKDWICPPEHSELIVSLIPGAELFLVADANHSVHLEKNTEVIAKINDFLLQ</sequence>
<dbReference type="InterPro" id="IPR002410">
    <property type="entry name" value="Peptidase_S33"/>
</dbReference>
<proteinExistence type="inferred from homology"/>
<evidence type="ECO:0000313" key="5">
    <source>
        <dbReference type="Proteomes" id="UP000016923"/>
    </source>
</evidence>
<keyword evidence="5" id="KW-1185">Reference proteome</keyword>
<dbReference type="Pfam" id="PF00561">
    <property type="entry name" value="Abhydrolase_1"/>
    <property type="match status" value="1"/>
</dbReference>
<dbReference type="Proteomes" id="UP000016923">
    <property type="component" value="Unassembled WGS sequence"/>
</dbReference>
<dbReference type="PRINTS" id="PR00793">
    <property type="entry name" value="PROAMNOPTASE"/>
</dbReference>
<evidence type="ECO:0000256" key="1">
    <source>
        <dbReference type="ARBA" id="ARBA00010088"/>
    </source>
</evidence>
<comment type="similarity">
    <text evidence="1">Belongs to the peptidase S33 family.</text>
</comment>
<dbReference type="InterPro" id="IPR050266">
    <property type="entry name" value="AB_hydrolase_sf"/>
</dbReference>
<dbReference type="GO" id="GO:0006508">
    <property type="term" value="P:proteolysis"/>
    <property type="evidence" value="ECO:0007669"/>
    <property type="project" value="InterPro"/>
</dbReference>
<dbReference type="AlphaFoldDB" id="S3D0C8"/>
<feature type="domain" description="AB hydrolase-1" evidence="3">
    <location>
        <begin position="25"/>
        <end position="263"/>
    </location>
</feature>
<dbReference type="PANTHER" id="PTHR43798">
    <property type="entry name" value="MONOACYLGLYCEROL LIPASE"/>
    <property type="match status" value="1"/>
</dbReference>
<gene>
    <name evidence="4" type="ORF">F503_03107</name>
</gene>
<organism evidence="4 5">
    <name type="scientific">Ophiostoma piceae (strain UAMH 11346)</name>
    <name type="common">Sap stain fungus</name>
    <dbReference type="NCBI Taxonomy" id="1262450"/>
    <lineage>
        <taxon>Eukaryota</taxon>
        <taxon>Fungi</taxon>
        <taxon>Dikarya</taxon>
        <taxon>Ascomycota</taxon>
        <taxon>Pezizomycotina</taxon>
        <taxon>Sordariomycetes</taxon>
        <taxon>Sordariomycetidae</taxon>
        <taxon>Ophiostomatales</taxon>
        <taxon>Ophiostomataceae</taxon>
        <taxon>Ophiostoma</taxon>
    </lineage>
</organism>
<name>S3D0C8_OPHP1</name>
<dbReference type="GO" id="GO:0016020">
    <property type="term" value="C:membrane"/>
    <property type="evidence" value="ECO:0007669"/>
    <property type="project" value="TreeGrafter"/>
</dbReference>
<evidence type="ECO:0000256" key="2">
    <source>
        <dbReference type="ARBA" id="ARBA00022801"/>
    </source>
</evidence>
<dbReference type="SUPFAM" id="SSF53474">
    <property type="entry name" value="alpha/beta-Hydrolases"/>
    <property type="match status" value="1"/>
</dbReference>
<dbReference type="HOGENOM" id="CLU_020336_50_0_1"/>
<dbReference type="STRING" id="1262450.S3D0C8"/>
<evidence type="ECO:0000259" key="3">
    <source>
        <dbReference type="Pfam" id="PF00561"/>
    </source>
</evidence>